<dbReference type="InterPro" id="IPR036852">
    <property type="entry name" value="Peptidase_S8/S53_dom_sf"/>
</dbReference>
<name>A0ABQ6PYD5_9BACT</name>
<dbReference type="PANTHER" id="PTHR43806:SF66">
    <property type="entry name" value="SERIN ENDOPEPTIDASE"/>
    <property type="match status" value="1"/>
</dbReference>
<evidence type="ECO:0000256" key="1">
    <source>
        <dbReference type="ARBA" id="ARBA00011073"/>
    </source>
</evidence>
<dbReference type="PROSITE" id="PS00136">
    <property type="entry name" value="SUBTILASE_ASP"/>
    <property type="match status" value="1"/>
</dbReference>
<dbReference type="Proteomes" id="UP001307705">
    <property type="component" value="Unassembled WGS sequence"/>
</dbReference>
<feature type="active site" description="Charge relay system" evidence="5">
    <location>
        <position position="240"/>
    </location>
</feature>
<dbReference type="EMBL" id="BTPE01000003">
    <property type="protein sequence ID" value="GMQ32637.1"/>
    <property type="molecule type" value="Genomic_DNA"/>
</dbReference>
<gene>
    <name evidence="7" type="ORF">Ataiwa_09090</name>
</gene>
<evidence type="ECO:0000259" key="6">
    <source>
        <dbReference type="Pfam" id="PF00082"/>
    </source>
</evidence>
<proteinExistence type="inferred from homology"/>
<dbReference type="Pfam" id="PF00082">
    <property type="entry name" value="Peptidase_S8"/>
    <property type="match status" value="1"/>
</dbReference>
<dbReference type="PROSITE" id="PS51257">
    <property type="entry name" value="PROKAR_LIPOPROTEIN"/>
    <property type="match status" value="1"/>
</dbReference>
<dbReference type="InterPro" id="IPR050131">
    <property type="entry name" value="Peptidase_S8_subtilisin-like"/>
</dbReference>
<evidence type="ECO:0000256" key="2">
    <source>
        <dbReference type="ARBA" id="ARBA00022670"/>
    </source>
</evidence>
<reference evidence="7 8" key="1">
    <citation type="submission" date="2023-08" db="EMBL/GenBank/DDBJ databases">
        <title>Draft genome sequence of Algoriphagus taiwanensis.</title>
        <authorList>
            <person name="Takatani N."/>
            <person name="Hosokawa M."/>
            <person name="Sawabe T."/>
        </authorList>
    </citation>
    <scope>NUCLEOTIDE SEQUENCE [LARGE SCALE GENOMIC DNA]</scope>
    <source>
        <strain evidence="7 8">JCM 19755</strain>
    </source>
</reference>
<dbReference type="InterPro" id="IPR015500">
    <property type="entry name" value="Peptidase_S8_subtilisin-rel"/>
</dbReference>
<keyword evidence="4 5" id="KW-0720">Serine protease</keyword>
<evidence type="ECO:0000256" key="5">
    <source>
        <dbReference type="PROSITE-ProRule" id="PRU01240"/>
    </source>
</evidence>
<dbReference type="Gene3D" id="3.40.50.200">
    <property type="entry name" value="Peptidase S8/S53 domain"/>
    <property type="match status" value="1"/>
</dbReference>
<dbReference type="PANTHER" id="PTHR43806">
    <property type="entry name" value="PEPTIDASE S8"/>
    <property type="match status" value="1"/>
</dbReference>
<dbReference type="InterPro" id="IPR023827">
    <property type="entry name" value="Peptidase_S8_Asp-AS"/>
</dbReference>
<dbReference type="PRINTS" id="PR00723">
    <property type="entry name" value="SUBTILISIN"/>
</dbReference>
<keyword evidence="2 5" id="KW-0645">Protease</keyword>
<evidence type="ECO:0000313" key="8">
    <source>
        <dbReference type="Proteomes" id="UP001307705"/>
    </source>
</evidence>
<dbReference type="InterPro" id="IPR000209">
    <property type="entry name" value="Peptidase_S8/S53_dom"/>
</dbReference>
<feature type="active site" description="Charge relay system" evidence="5">
    <location>
        <position position="206"/>
    </location>
</feature>
<protein>
    <recommendedName>
        <fullName evidence="6">Peptidase S8/S53 domain-containing protein</fullName>
    </recommendedName>
</protein>
<keyword evidence="8" id="KW-1185">Reference proteome</keyword>
<dbReference type="SUPFAM" id="SSF52743">
    <property type="entry name" value="Subtilisin-like"/>
    <property type="match status" value="1"/>
</dbReference>
<keyword evidence="3 5" id="KW-0378">Hydrolase</keyword>
<comment type="caution">
    <text evidence="7">The sequence shown here is derived from an EMBL/GenBank/DDBJ whole genome shotgun (WGS) entry which is preliminary data.</text>
</comment>
<comment type="similarity">
    <text evidence="1 5">Belongs to the peptidase S8 family.</text>
</comment>
<accession>A0ABQ6PYD5</accession>
<dbReference type="PROSITE" id="PS51892">
    <property type="entry name" value="SUBTILASE"/>
    <property type="match status" value="1"/>
</dbReference>
<evidence type="ECO:0000313" key="7">
    <source>
        <dbReference type="EMBL" id="GMQ32637.1"/>
    </source>
</evidence>
<sequence length="459" mass="50418">MKNLVLFIAVSIFLSSCSEKEIKLSSIELESLNPFGIPDSSVIKNSYLVFLNHEKFKPIIDEFPSDSSKENPDIIEKAALAKINTIVDFGKQYGLDLKAEQIFVEAASGFIFEDSSETIIKKIISEKGQGNINDVQSDFYFYLQNPRARMQNGGTALPQTVRARMQDHPQWGYNVEGFTSDAVLYLGGGQLSDTSNRSDAKVWIIDSGIDIDHQDLKGLVNERLSRSYVDGSPGNDKWGHGTAMAGLIAAIPENIKLPEDPSLIGMTGVSPGAELVSLKVFGEYSEARYSDITRALNHIVRRQGRSGDIINLSLGNTIRNCHAFGLYSIINRMAKDGYIFSIAAGNAFEGNSPVNANQYLPACAEGKNIYTIASFKIDYLTGEISFSYFSNFGIPPTDWAVPGSYIFTTYPEDNKYAVMEGTSMSAALFSGLLHLTRGNLNQKTTITDSLGNIYPVPHK</sequence>
<evidence type="ECO:0000256" key="4">
    <source>
        <dbReference type="ARBA" id="ARBA00022825"/>
    </source>
</evidence>
<feature type="active site" description="Charge relay system" evidence="5">
    <location>
        <position position="423"/>
    </location>
</feature>
<organism evidence="7 8">
    <name type="scientific">Algoriphagus taiwanensis</name>
    <dbReference type="NCBI Taxonomy" id="1445656"/>
    <lineage>
        <taxon>Bacteria</taxon>
        <taxon>Pseudomonadati</taxon>
        <taxon>Bacteroidota</taxon>
        <taxon>Cytophagia</taxon>
        <taxon>Cytophagales</taxon>
        <taxon>Cyclobacteriaceae</taxon>
        <taxon>Algoriphagus</taxon>
    </lineage>
</organism>
<evidence type="ECO:0000256" key="3">
    <source>
        <dbReference type="ARBA" id="ARBA00022801"/>
    </source>
</evidence>
<feature type="domain" description="Peptidase S8/S53" evidence="6">
    <location>
        <begin position="199"/>
        <end position="438"/>
    </location>
</feature>